<dbReference type="EMBL" id="BGZK01001036">
    <property type="protein sequence ID" value="GBP69303.1"/>
    <property type="molecule type" value="Genomic_DNA"/>
</dbReference>
<gene>
    <name evidence="1" type="ORF">EVAR_57547_1</name>
</gene>
<comment type="caution">
    <text evidence="1">The sequence shown here is derived from an EMBL/GenBank/DDBJ whole genome shotgun (WGS) entry which is preliminary data.</text>
</comment>
<evidence type="ECO:0000313" key="2">
    <source>
        <dbReference type="Proteomes" id="UP000299102"/>
    </source>
</evidence>
<sequence>MLFESGSKSTNVENVPNRFHPLRWADSLLLLLASSPSAALCSRMPPPCLLRALPSAPPSPTLPIPTYERHIRSVHGFAVVPYRPPQLSKRVSKPHRAGRGKNIACSNLCLLRLWSDPAPPDRTIISRTRLSIVITIQIFVQMM</sequence>
<accession>A0A4C1Y1N8</accession>
<evidence type="ECO:0000313" key="1">
    <source>
        <dbReference type="EMBL" id="GBP69303.1"/>
    </source>
</evidence>
<keyword evidence="2" id="KW-1185">Reference proteome</keyword>
<proteinExistence type="predicted"/>
<organism evidence="1 2">
    <name type="scientific">Eumeta variegata</name>
    <name type="common">Bagworm moth</name>
    <name type="synonym">Eumeta japonica</name>
    <dbReference type="NCBI Taxonomy" id="151549"/>
    <lineage>
        <taxon>Eukaryota</taxon>
        <taxon>Metazoa</taxon>
        <taxon>Ecdysozoa</taxon>
        <taxon>Arthropoda</taxon>
        <taxon>Hexapoda</taxon>
        <taxon>Insecta</taxon>
        <taxon>Pterygota</taxon>
        <taxon>Neoptera</taxon>
        <taxon>Endopterygota</taxon>
        <taxon>Lepidoptera</taxon>
        <taxon>Glossata</taxon>
        <taxon>Ditrysia</taxon>
        <taxon>Tineoidea</taxon>
        <taxon>Psychidae</taxon>
        <taxon>Oiketicinae</taxon>
        <taxon>Eumeta</taxon>
    </lineage>
</organism>
<name>A0A4C1Y1N8_EUMVA</name>
<protein>
    <submittedName>
        <fullName evidence="1">Uncharacterized protein</fullName>
    </submittedName>
</protein>
<dbReference type="Proteomes" id="UP000299102">
    <property type="component" value="Unassembled WGS sequence"/>
</dbReference>
<dbReference type="AlphaFoldDB" id="A0A4C1Y1N8"/>
<reference evidence="1 2" key="1">
    <citation type="journal article" date="2019" name="Commun. Biol.">
        <title>The bagworm genome reveals a unique fibroin gene that provides high tensile strength.</title>
        <authorList>
            <person name="Kono N."/>
            <person name="Nakamura H."/>
            <person name="Ohtoshi R."/>
            <person name="Tomita M."/>
            <person name="Numata K."/>
            <person name="Arakawa K."/>
        </authorList>
    </citation>
    <scope>NUCLEOTIDE SEQUENCE [LARGE SCALE GENOMIC DNA]</scope>
</reference>